<dbReference type="OrthoDB" id="4473276at2759"/>
<organism evidence="1">
    <name type="scientific">Petromyces alliaceus</name>
    <name type="common">Aspergillus alliaceus</name>
    <dbReference type="NCBI Taxonomy" id="209559"/>
    <lineage>
        <taxon>Eukaryota</taxon>
        <taxon>Fungi</taxon>
        <taxon>Dikarya</taxon>
        <taxon>Ascomycota</taxon>
        <taxon>Pezizomycotina</taxon>
        <taxon>Eurotiomycetes</taxon>
        <taxon>Eurotiomycetidae</taxon>
        <taxon>Eurotiales</taxon>
        <taxon>Aspergillaceae</taxon>
        <taxon>Aspergillus</taxon>
        <taxon>Aspergillus subgen. Circumdati</taxon>
    </lineage>
</organism>
<gene>
    <name evidence="1" type="ORF">BDV23DRAFT_188305</name>
</gene>
<evidence type="ECO:0008006" key="2">
    <source>
        <dbReference type="Google" id="ProtNLM"/>
    </source>
</evidence>
<reference evidence="1" key="1">
    <citation type="submission" date="2019-04" db="EMBL/GenBank/DDBJ databases">
        <title>Friends and foes A comparative genomics studyof 23 Aspergillus species from section Flavi.</title>
        <authorList>
            <consortium name="DOE Joint Genome Institute"/>
            <person name="Kjaerbolling I."/>
            <person name="Vesth T."/>
            <person name="Frisvad J.C."/>
            <person name="Nybo J.L."/>
            <person name="Theobald S."/>
            <person name="Kildgaard S."/>
            <person name="Isbrandt T."/>
            <person name="Kuo A."/>
            <person name="Sato A."/>
            <person name="Lyhne E.K."/>
            <person name="Kogle M.E."/>
            <person name="Wiebenga A."/>
            <person name="Kun R.S."/>
            <person name="Lubbers R.J."/>
            <person name="Makela M.R."/>
            <person name="Barry K."/>
            <person name="Chovatia M."/>
            <person name="Clum A."/>
            <person name="Daum C."/>
            <person name="Haridas S."/>
            <person name="He G."/>
            <person name="LaButti K."/>
            <person name="Lipzen A."/>
            <person name="Mondo S."/>
            <person name="Riley R."/>
            <person name="Salamov A."/>
            <person name="Simmons B.A."/>
            <person name="Magnuson J.K."/>
            <person name="Henrissat B."/>
            <person name="Mortensen U.H."/>
            <person name="Larsen T.O."/>
            <person name="Devries R.P."/>
            <person name="Grigoriev I.V."/>
            <person name="Machida M."/>
            <person name="Baker S.E."/>
            <person name="Andersen M.R."/>
        </authorList>
    </citation>
    <scope>NUCLEOTIDE SEQUENCE [LARGE SCALE GENOMIC DNA]</scope>
    <source>
        <strain evidence="1">IBT 14317</strain>
    </source>
</reference>
<sequence length="212" mass="23331">MSTRSWKAVVPEGAFWQSLDPVISSTVVGHLSPAELNHPNLDPSLSNPEKLALLEKTLIQKLPLIDNDYTRTQSLNSALFHIYRGTGDLEKQEKVLLQLVNNSSPNGPDLPALQNLAALYEEKGEHAKAEELARETLPLLQGHPVLGKDSPQSLGSLRILINALWKQGKTEEAEQAIQEARSSIGRLEGGQFAAYQQEEKDALDKVVAELKK</sequence>
<dbReference type="Proteomes" id="UP000326877">
    <property type="component" value="Unassembled WGS sequence"/>
</dbReference>
<protein>
    <recommendedName>
        <fullName evidence="2">Tetratricopeptide repeat protein</fullName>
    </recommendedName>
</protein>
<evidence type="ECO:0000313" key="1">
    <source>
        <dbReference type="EMBL" id="KAE8385347.1"/>
    </source>
</evidence>
<name>A0A5N7BV10_PETAA</name>
<proteinExistence type="predicted"/>
<accession>A0A5N7BV10</accession>
<dbReference type="InterPro" id="IPR011990">
    <property type="entry name" value="TPR-like_helical_dom_sf"/>
</dbReference>
<dbReference type="AlphaFoldDB" id="A0A5N7BV10"/>
<dbReference type="SUPFAM" id="SSF48452">
    <property type="entry name" value="TPR-like"/>
    <property type="match status" value="1"/>
</dbReference>
<dbReference type="EMBL" id="ML735337">
    <property type="protein sequence ID" value="KAE8385347.1"/>
    <property type="molecule type" value="Genomic_DNA"/>
</dbReference>
<dbReference type="Gene3D" id="1.25.40.10">
    <property type="entry name" value="Tetratricopeptide repeat domain"/>
    <property type="match status" value="1"/>
</dbReference>